<protein>
    <submittedName>
        <fullName evidence="2">Uncharacterized protein</fullName>
    </submittedName>
</protein>
<evidence type="ECO:0000313" key="3">
    <source>
        <dbReference type="Proteomes" id="UP000270343"/>
    </source>
</evidence>
<sequence>MTDRKDHGDHKGGGNGTGGGIAIGRMTGGAVAAGERAQAEHRGTGRQNPGQNAGQNAGQDAGGSGSANERLSDNAPVSVPADVPRAGGIAVGELSGGAVAAGREARAVDSRDALAVPPELLEAVTALRAQLPLLVRSEGDGVDAVGDELAGLEAEARRTGRTQRGRLVRLRALLTSGATAVGGLASAAAVADAAGRLLA</sequence>
<dbReference type="AlphaFoldDB" id="A0A3B0BD24"/>
<evidence type="ECO:0000313" key="2">
    <source>
        <dbReference type="EMBL" id="RKN70244.1"/>
    </source>
</evidence>
<accession>A0A3B0BD24</accession>
<feature type="compositionally biased region" description="Low complexity" evidence="1">
    <location>
        <begin position="45"/>
        <end position="59"/>
    </location>
</feature>
<feature type="compositionally biased region" description="Basic and acidic residues" evidence="1">
    <location>
        <begin position="1"/>
        <end position="12"/>
    </location>
</feature>
<gene>
    <name evidence="2" type="ORF">D7231_20385</name>
</gene>
<reference evidence="2 3" key="1">
    <citation type="journal article" date="2015" name="Antonie Van Leeuwenhoek">
        <title>Streptomyces klenkii sp. nov., isolated from deep marine sediment.</title>
        <authorList>
            <person name="Veyisoglu A."/>
            <person name="Sahin N."/>
        </authorList>
    </citation>
    <scope>NUCLEOTIDE SEQUENCE [LARGE SCALE GENOMIC DNA]</scope>
    <source>
        <strain evidence="2 3">KCTC 29202</strain>
    </source>
</reference>
<comment type="caution">
    <text evidence="2">The sequence shown here is derived from an EMBL/GenBank/DDBJ whole genome shotgun (WGS) entry which is preliminary data.</text>
</comment>
<dbReference type="RefSeq" id="WP_120756915.1">
    <property type="nucleotide sequence ID" value="NZ_JBIBGF010000008.1"/>
</dbReference>
<dbReference type="EMBL" id="RBAM01000008">
    <property type="protein sequence ID" value="RKN70244.1"/>
    <property type="molecule type" value="Genomic_DNA"/>
</dbReference>
<feature type="compositionally biased region" description="Gly residues" evidence="1">
    <location>
        <begin position="13"/>
        <end position="22"/>
    </location>
</feature>
<proteinExistence type="predicted"/>
<dbReference type="OrthoDB" id="4351106at2"/>
<name>A0A3B0BD24_9ACTN</name>
<organism evidence="2 3">
    <name type="scientific">Streptomyces klenkii</name>
    <dbReference type="NCBI Taxonomy" id="1420899"/>
    <lineage>
        <taxon>Bacteria</taxon>
        <taxon>Bacillati</taxon>
        <taxon>Actinomycetota</taxon>
        <taxon>Actinomycetes</taxon>
        <taxon>Kitasatosporales</taxon>
        <taxon>Streptomycetaceae</taxon>
        <taxon>Streptomyces</taxon>
    </lineage>
</organism>
<dbReference type="Proteomes" id="UP000270343">
    <property type="component" value="Unassembled WGS sequence"/>
</dbReference>
<feature type="region of interest" description="Disordered" evidence="1">
    <location>
        <begin position="1"/>
        <end position="80"/>
    </location>
</feature>
<keyword evidence="3" id="KW-1185">Reference proteome</keyword>
<evidence type="ECO:0000256" key="1">
    <source>
        <dbReference type="SAM" id="MobiDB-lite"/>
    </source>
</evidence>